<protein>
    <submittedName>
        <fullName evidence="2">Uncharacterized protein</fullName>
    </submittedName>
</protein>
<keyword evidence="3" id="KW-1185">Reference proteome</keyword>
<evidence type="ECO:0000313" key="2">
    <source>
        <dbReference type="EMBL" id="KAK1753736.1"/>
    </source>
</evidence>
<keyword evidence="1" id="KW-0175">Coiled coil</keyword>
<proteinExistence type="predicted"/>
<evidence type="ECO:0000256" key="1">
    <source>
        <dbReference type="SAM" id="Coils"/>
    </source>
</evidence>
<dbReference type="EMBL" id="MU839837">
    <property type="protein sequence ID" value="KAK1753736.1"/>
    <property type="molecule type" value="Genomic_DNA"/>
</dbReference>
<dbReference type="Proteomes" id="UP001239445">
    <property type="component" value="Unassembled WGS sequence"/>
</dbReference>
<feature type="coiled-coil region" evidence="1">
    <location>
        <begin position="303"/>
        <end position="377"/>
    </location>
</feature>
<reference evidence="2" key="1">
    <citation type="submission" date="2023-06" db="EMBL/GenBank/DDBJ databases">
        <title>Genome-scale phylogeny and comparative genomics of the fungal order Sordariales.</title>
        <authorList>
            <consortium name="Lawrence Berkeley National Laboratory"/>
            <person name="Hensen N."/>
            <person name="Bonometti L."/>
            <person name="Westerberg I."/>
            <person name="Brannstrom I.O."/>
            <person name="Guillou S."/>
            <person name="Cros-Aarteil S."/>
            <person name="Calhoun S."/>
            <person name="Haridas S."/>
            <person name="Kuo A."/>
            <person name="Mondo S."/>
            <person name="Pangilinan J."/>
            <person name="Riley R."/>
            <person name="Labutti K."/>
            <person name="Andreopoulos B."/>
            <person name="Lipzen A."/>
            <person name="Chen C."/>
            <person name="Yanf M."/>
            <person name="Daum C."/>
            <person name="Ng V."/>
            <person name="Clum A."/>
            <person name="Steindorff A."/>
            <person name="Ohm R."/>
            <person name="Martin F."/>
            <person name="Silar P."/>
            <person name="Natvig D."/>
            <person name="Lalanne C."/>
            <person name="Gautier V."/>
            <person name="Ament-Velasquez S.L."/>
            <person name="Kruys A."/>
            <person name="Hutchinson M.I."/>
            <person name="Powell A.J."/>
            <person name="Barry K."/>
            <person name="Miller A.N."/>
            <person name="Grigoriev I.V."/>
            <person name="Debuchy R."/>
            <person name="Gladieux P."/>
            <person name="Thoren M.H."/>
            <person name="Johannesson H."/>
        </authorList>
    </citation>
    <scope>NUCLEOTIDE SEQUENCE</scope>
    <source>
        <strain evidence="2">PSN4</strain>
    </source>
</reference>
<name>A0AAJ0B8Q0_9PEZI</name>
<evidence type="ECO:0000313" key="3">
    <source>
        <dbReference type="Proteomes" id="UP001239445"/>
    </source>
</evidence>
<organism evidence="2 3">
    <name type="scientific">Echria macrotheca</name>
    <dbReference type="NCBI Taxonomy" id="438768"/>
    <lineage>
        <taxon>Eukaryota</taxon>
        <taxon>Fungi</taxon>
        <taxon>Dikarya</taxon>
        <taxon>Ascomycota</taxon>
        <taxon>Pezizomycotina</taxon>
        <taxon>Sordariomycetes</taxon>
        <taxon>Sordariomycetidae</taxon>
        <taxon>Sordariales</taxon>
        <taxon>Schizotheciaceae</taxon>
        <taxon>Echria</taxon>
    </lineage>
</organism>
<dbReference type="AlphaFoldDB" id="A0AAJ0B8Q0"/>
<accession>A0AAJ0B8Q0</accession>
<sequence length="879" mass="95679">MSSSPLGLPPPGTFSSYQQVYGSHVYIGDRSIDLQQQLQTLSTAPSGCPQYLHVFCDILQLPGNSDEFSLTIPVGLRSIEIFARCFLSSSSEQDLVNPCVLDIKTAASVVTIMIYSDMLPAAVKLQCSSTPGLTVVTNLSHACLPDTYPILTPDQNTFVPMSDGLGVLFKTDVNGYVAGSMRDVQDISPGQLDLSVADLVDIDDVQRPNYLGHLLETIFADAAGKITDLSMTRTVRSQFTYVAKCSRNTPSWSEFYLQARTMQQRLQVPDGSLWVAAIDFKNLEFVLDYRVRLATLLHSDQQTQDIESSIEGVKELLDQAQKNILQSQQDLKAKIGQVGAEIITNMAFSNENFVRKVDDAQNELNDARNSSATLQLDFANMQADCKTAQAAFEAGIKKWKAEQKRKAEIGVVVSVFQCAIAIGSIFATDGADAEAAGPAAASAAKGIEGAGEAVKKAESTWSKIKKMFDKLKKCAEKIQAVREAIDKLNQIDPTANHAITDMKTVTDKVLPSLDATVDFTELKLNWQEFQVDMNDEFSSLESDLKDVDGYAAWKNTTQKLVLRAFAVISASKAFQDKYIALTRIQRDAARVKAHKTQLTALAAQLNNQAALDATQKIPTPDGGQLTAEQRQLRLSQLVTGAAQRAVGRWLLLDFHEYASAIMYTTSRQDFPVPLAADRSLPDLLGDIIAFKQALGSAGTLSPLAYPIQFSASEGVVSGAHWLSTIIQTNSLGFDIPSVSPVFKGHRVLRVLQVEVYVDGLVPVATATTAQMPSPSIQIAVGLGPESWVFDGVGMQRFWVEMGAPLTFDRVTGADGSELADSNVPPRGVNQKAVFSPGGQAFAPSLFGRGFVRVLNAGDWKWDGVEEVRFCFYCEADQLE</sequence>
<comment type="caution">
    <text evidence="2">The sequence shown here is derived from an EMBL/GenBank/DDBJ whole genome shotgun (WGS) entry which is preliminary data.</text>
</comment>
<gene>
    <name evidence="2" type="ORF">QBC47DRAFT_415496</name>
</gene>